<evidence type="ECO:0000256" key="5">
    <source>
        <dbReference type="ARBA" id="ARBA00022692"/>
    </source>
</evidence>
<comment type="subcellular location">
    <subcellularLocation>
        <location evidence="1">Cell membrane</location>
        <topology evidence="1">Multi-pass membrane protein</topology>
    </subcellularLocation>
</comment>
<dbReference type="Pfam" id="PF00535">
    <property type="entry name" value="Glycos_transf_2"/>
    <property type="match status" value="1"/>
</dbReference>
<dbReference type="EMBL" id="UOEC01000181">
    <property type="protein sequence ID" value="VAW00922.1"/>
    <property type="molecule type" value="Genomic_DNA"/>
</dbReference>
<keyword evidence="7 8" id="KW-0472">Membrane</keyword>
<feature type="domain" description="Glycosyltransferase 2-like" evidence="9">
    <location>
        <begin position="23"/>
        <end position="184"/>
    </location>
</feature>
<keyword evidence="6 8" id="KW-1133">Transmembrane helix</keyword>
<keyword evidence="4 10" id="KW-0808">Transferase</keyword>
<dbReference type="GO" id="GO:0016757">
    <property type="term" value="F:glycosyltransferase activity"/>
    <property type="evidence" value="ECO:0007669"/>
    <property type="project" value="UniProtKB-KW"/>
</dbReference>
<evidence type="ECO:0000256" key="4">
    <source>
        <dbReference type="ARBA" id="ARBA00022679"/>
    </source>
</evidence>
<sequence length="343" mass="38549">MSIVDQVCPVGAAPNLESDIELSIVVPMWNEEESVDIFFEQIEPILSSICENYEIICIDDGSTDGTLSRLVTHRVRDPRVKVLSLSRNFGKDIALSAGLNNAHGRAVVPMDCDLQDPPHVIAEMYQRKQEGFDVVIAVRASRRSDTALKRLTAGLFYRLHNSIADVTIPHDTGDFRMLDQRVVQVLRHLPERNRFMKGLFSWVGFTHATVEYERQPRAAGTTKWKYWKLWNFALDGITSSSSLPLRIWTYLGTSIAAMAFIYAAWLIFKVFAYGADVPGYASLMVTILFLGGINILATGILGEYLGRVYVEVRNRPLYVVRETHGLKAPAVEAPLQDRNRMSA</sequence>
<organism evidence="10">
    <name type="scientific">hydrothermal vent metagenome</name>
    <dbReference type="NCBI Taxonomy" id="652676"/>
    <lineage>
        <taxon>unclassified sequences</taxon>
        <taxon>metagenomes</taxon>
        <taxon>ecological metagenomes</taxon>
    </lineage>
</organism>
<feature type="transmembrane region" description="Helical" evidence="8">
    <location>
        <begin position="247"/>
        <end position="268"/>
    </location>
</feature>
<evidence type="ECO:0000256" key="6">
    <source>
        <dbReference type="ARBA" id="ARBA00022989"/>
    </source>
</evidence>
<evidence type="ECO:0000256" key="3">
    <source>
        <dbReference type="ARBA" id="ARBA00022676"/>
    </source>
</evidence>
<dbReference type="GO" id="GO:0005886">
    <property type="term" value="C:plasma membrane"/>
    <property type="evidence" value="ECO:0007669"/>
    <property type="project" value="UniProtKB-SubCell"/>
</dbReference>
<evidence type="ECO:0000256" key="8">
    <source>
        <dbReference type="SAM" id="Phobius"/>
    </source>
</evidence>
<dbReference type="FunFam" id="3.90.550.10:FF:000079">
    <property type="entry name" value="Probable glycosyl transferase"/>
    <property type="match status" value="1"/>
</dbReference>
<evidence type="ECO:0000256" key="7">
    <source>
        <dbReference type="ARBA" id="ARBA00023136"/>
    </source>
</evidence>
<dbReference type="InterPro" id="IPR050256">
    <property type="entry name" value="Glycosyltransferase_2"/>
</dbReference>
<proteinExistence type="predicted"/>
<gene>
    <name evidence="10" type="ORF">MNBD_ALPHA08-1199</name>
</gene>
<dbReference type="CDD" id="cd04187">
    <property type="entry name" value="DPM1_like_bac"/>
    <property type="match status" value="1"/>
</dbReference>
<dbReference type="SUPFAM" id="SSF53448">
    <property type="entry name" value="Nucleotide-diphospho-sugar transferases"/>
    <property type="match status" value="1"/>
</dbReference>
<feature type="transmembrane region" description="Helical" evidence="8">
    <location>
        <begin position="280"/>
        <end position="305"/>
    </location>
</feature>
<evidence type="ECO:0000259" key="9">
    <source>
        <dbReference type="Pfam" id="PF00535"/>
    </source>
</evidence>
<evidence type="ECO:0000256" key="1">
    <source>
        <dbReference type="ARBA" id="ARBA00004651"/>
    </source>
</evidence>
<accession>A0A3B0SEC7</accession>
<dbReference type="InterPro" id="IPR029044">
    <property type="entry name" value="Nucleotide-diphossugar_trans"/>
</dbReference>
<protein>
    <submittedName>
        <fullName evidence="10">Glycosyl transferase, family 2</fullName>
    </submittedName>
</protein>
<dbReference type="PANTHER" id="PTHR48090:SF1">
    <property type="entry name" value="PROPHAGE BACTOPRENOL GLUCOSYL TRANSFERASE HOMOLOG"/>
    <property type="match status" value="1"/>
</dbReference>
<dbReference type="PANTHER" id="PTHR48090">
    <property type="entry name" value="UNDECAPRENYL-PHOSPHATE 4-DEOXY-4-FORMAMIDO-L-ARABINOSE TRANSFERASE-RELATED"/>
    <property type="match status" value="1"/>
</dbReference>
<name>A0A3B0SEC7_9ZZZZ</name>
<dbReference type="InterPro" id="IPR001173">
    <property type="entry name" value="Glyco_trans_2-like"/>
</dbReference>
<reference evidence="10" key="1">
    <citation type="submission" date="2018-06" db="EMBL/GenBank/DDBJ databases">
        <authorList>
            <person name="Zhirakovskaya E."/>
        </authorList>
    </citation>
    <scope>NUCLEOTIDE SEQUENCE</scope>
</reference>
<keyword evidence="3" id="KW-0328">Glycosyltransferase</keyword>
<keyword evidence="5 8" id="KW-0812">Transmembrane</keyword>
<dbReference type="AlphaFoldDB" id="A0A3B0SEC7"/>
<evidence type="ECO:0000256" key="2">
    <source>
        <dbReference type="ARBA" id="ARBA00022475"/>
    </source>
</evidence>
<dbReference type="Gene3D" id="3.90.550.10">
    <property type="entry name" value="Spore Coat Polysaccharide Biosynthesis Protein SpsA, Chain A"/>
    <property type="match status" value="1"/>
</dbReference>
<evidence type="ECO:0000313" key="10">
    <source>
        <dbReference type="EMBL" id="VAW00922.1"/>
    </source>
</evidence>
<keyword evidence="2" id="KW-1003">Cell membrane</keyword>